<evidence type="ECO:0000313" key="2">
    <source>
        <dbReference type="Proteomes" id="UP000433309"/>
    </source>
</evidence>
<sequence length="224" mass="23544">MLAAETTSWRRRGWLALIVGAHLAAFWCWQAPQRSQVARLARHAAITYILAPAVRPLPVPPPPASPVTARRARQEVATAPAPARAAVEPQAITLPPAAPAAPAPQAAVEPTLEADPFAAPTKPSPDLKQRAIAGALAADKEARKASFTQRDRKLVNDESALAAAIGKAYVGGGSGPIGEISMPDGTRVTKWRLPGGAVVCYYKESNNGLDPFNNSGRLSVRSCP</sequence>
<organism evidence="1 2">
    <name type="scientific">Duganella guangzhouensis</name>
    <dbReference type="NCBI Taxonomy" id="2666084"/>
    <lineage>
        <taxon>Bacteria</taxon>
        <taxon>Pseudomonadati</taxon>
        <taxon>Pseudomonadota</taxon>
        <taxon>Betaproteobacteria</taxon>
        <taxon>Burkholderiales</taxon>
        <taxon>Oxalobacteraceae</taxon>
        <taxon>Telluria group</taxon>
        <taxon>Duganella</taxon>
    </lineage>
</organism>
<accession>A0A6I2L986</accession>
<protein>
    <submittedName>
        <fullName evidence="1">Uncharacterized protein</fullName>
    </submittedName>
</protein>
<reference evidence="1 2" key="1">
    <citation type="submission" date="2019-11" db="EMBL/GenBank/DDBJ databases">
        <title>Novel species isolated from a subtropical stream in China.</title>
        <authorList>
            <person name="Lu H."/>
        </authorList>
    </citation>
    <scope>NUCLEOTIDE SEQUENCE [LARGE SCALE GENOMIC DNA]</scope>
    <source>
        <strain evidence="1 2">FT80W</strain>
    </source>
</reference>
<gene>
    <name evidence="1" type="ORF">GJ699_30690</name>
</gene>
<dbReference type="EMBL" id="WKJK01000025">
    <property type="protein sequence ID" value="MRW94350.1"/>
    <property type="molecule type" value="Genomic_DNA"/>
</dbReference>
<evidence type="ECO:0000313" key="1">
    <source>
        <dbReference type="EMBL" id="MRW94350.1"/>
    </source>
</evidence>
<dbReference type="AlphaFoldDB" id="A0A6I2L986"/>
<proteinExistence type="predicted"/>
<name>A0A6I2L986_9BURK</name>
<dbReference type="Proteomes" id="UP000433309">
    <property type="component" value="Unassembled WGS sequence"/>
</dbReference>
<keyword evidence="2" id="KW-1185">Reference proteome</keyword>
<dbReference type="RefSeq" id="WP_154383223.1">
    <property type="nucleotide sequence ID" value="NZ_WKJK01000025.1"/>
</dbReference>
<comment type="caution">
    <text evidence="1">The sequence shown here is derived from an EMBL/GenBank/DDBJ whole genome shotgun (WGS) entry which is preliminary data.</text>
</comment>